<feature type="domain" description="UspA" evidence="2">
    <location>
        <begin position="150"/>
        <end position="292"/>
    </location>
</feature>
<protein>
    <submittedName>
        <fullName evidence="3">Universal stress protein</fullName>
    </submittedName>
</protein>
<organism evidence="3 4">
    <name type="scientific">Microbacterium rhizosphaerae</name>
    <dbReference type="NCBI Taxonomy" id="1678237"/>
    <lineage>
        <taxon>Bacteria</taxon>
        <taxon>Bacillati</taxon>
        <taxon>Actinomycetota</taxon>
        <taxon>Actinomycetes</taxon>
        <taxon>Micrococcales</taxon>
        <taxon>Microbacteriaceae</taxon>
        <taxon>Microbacterium</taxon>
    </lineage>
</organism>
<dbReference type="RefSeq" id="WP_320942546.1">
    <property type="nucleotide sequence ID" value="NZ_BAABEU010000003.1"/>
</dbReference>
<dbReference type="InterPro" id="IPR014729">
    <property type="entry name" value="Rossmann-like_a/b/a_fold"/>
</dbReference>
<gene>
    <name evidence="3" type="ORF">SM116_00680</name>
</gene>
<dbReference type="PANTHER" id="PTHR31964">
    <property type="entry name" value="ADENINE NUCLEOTIDE ALPHA HYDROLASES-LIKE SUPERFAMILY PROTEIN"/>
    <property type="match status" value="1"/>
</dbReference>
<evidence type="ECO:0000256" key="1">
    <source>
        <dbReference type="ARBA" id="ARBA00008791"/>
    </source>
</evidence>
<proteinExistence type="inferred from homology"/>
<evidence type="ECO:0000259" key="2">
    <source>
        <dbReference type="Pfam" id="PF00582"/>
    </source>
</evidence>
<dbReference type="PANTHER" id="PTHR31964:SF113">
    <property type="entry name" value="USPA DOMAIN-CONTAINING PROTEIN"/>
    <property type="match status" value="1"/>
</dbReference>
<dbReference type="Proteomes" id="UP001323798">
    <property type="component" value="Chromosome"/>
</dbReference>
<dbReference type="InterPro" id="IPR006016">
    <property type="entry name" value="UspA"/>
</dbReference>
<evidence type="ECO:0000313" key="4">
    <source>
        <dbReference type="Proteomes" id="UP001323798"/>
    </source>
</evidence>
<dbReference type="SUPFAM" id="SSF52402">
    <property type="entry name" value="Adenine nucleotide alpha hydrolases-like"/>
    <property type="match status" value="2"/>
</dbReference>
<name>A0ABZ0SKB4_9MICO</name>
<dbReference type="CDD" id="cd00293">
    <property type="entry name" value="USP-like"/>
    <property type="match status" value="1"/>
</dbReference>
<dbReference type="Gene3D" id="3.40.50.620">
    <property type="entry name" value="HUPs"/>
    <property type="match status" value="2"/>
</dbReference>
<dbReference type="PRINTS" id="PR01438">
    <property type="entry name" value="UNVRSLSTRESS"/>
</dbReference>
<sequence length="305" mass="31690">MTFLVGVNPGQRSASTLHLAAMLARSAGTDLVVAAIVPQTWPMTAGRSDAEWQRYTHQTANVVLDHAAAVLGDSVQAEYLLREASSARRGLLELVDERGCDLVVVGSSSAGPLGRIALGSESDALVHASHVPVAIAPRGFRTKDEARVGRVTAAYGGTDAAADLVIGAAGIAAQVGASLRIASFAVVPTVSGTSGTGLADEQRIIDEWASDIDRHAQQLIAEVSSLPRPPKTADTVIGMGHTWESAIEDVEWNADDVLVVGSSSLGPIARVFLGSHAAKVVRHSPVPVVVVPRRAAQELAEEAQA</sequence>
<keyword evidence="4" id="KW-1185">Reference proteome</keyword>
<dbReference type="Pfam" id="PF00582">
    <property type="entry name" value="Usp"/>
    <property type="match status" value="2"/>
</dbReference>
<reference evidence="3 4" key="1">
    <citation type="submission" date="2023-11" db="EMBL/GenBank/DDBJ databases">
        <title>Genome sequence of Microbacterium rhizosphaerae KACC 19337.</title>
        <authorList>
            <person name="Choi H."/>
            <person name="Kim S."/>
            <person name="Kim Y."/>
            <person name="Kwon S.-W."/>
            <person name="Heo J."/>
        </authorList>
    </citation>
    <scope>NUCLEOTIDE SEQUENCE [LARGE SCALE GENOMIC DNA]</scope>
    <source>
        <strain evidence="3 4">KACC 19337</strain>
    </source>
</reference>
<evidence type="ECO:0000313" key="3">
    <source>
        <dbReference type="EMBL" id="WPR89832.1"/>
    </source>
</evidence>
<dbReference type="InterPro" id="IPR006015">
    <property type="entry name" value="Universal_stress_UspA"/>
</dbReference>
<dbReference type="EMBL" id="CP139368">
    <property type="protein sequence ID" value="WPR89832.1"/>
    <property type="molecule type" value="Genomic_DNA"/>
</dbReference>
<accession>A0ABZ0SKB4</accession>
<feature type="domain" description="UspA" evidence="2">
    <location>
        <begin position="2"/>
        <end position="136"/>
    </location>
</feature>
<comment type="similarity">
    <text evidence="1">Belongs to the universal stress protein A family.</text>
</comment>